<evidence type="ECO:0000313" key="5">
    <source>
        <dbReference type="Proteomes" id="UP000243876"/>
    </source>
</evidence>
<organism evidence="4 5">
    <name type="scientific">Sporidiobolus salmonicolor</name>
    <name type="common">Yeast-like fungus</name>
    <name type="synonym">Sporobolomyces salmonicolor</name>
    <dbReference type="NCBI Taxonomy" id="5005"/>
    <lineage>
        <taxon>Eukaryota</taxon>
        <taxon>Fungi</taxon>
        <taxon>Dikarya</taxon>
        <taxon>Basidiomycota</taxon>
        <taxon>Pucciniomycotina</taxon>
        <taxon>Microbotryomycetes</taxon>
        <taxon>Sporidiobolales</taxon>
        <taxon>Sporidiobolaceae</taxon>
        <taxon>Sporobolomyces</taxon>
    </lineage>
</organism>
<dbReference type="InterPro" id="IPR002125">
    <property type="entry name" value="CMP_dCMP_dom"/>
</dbReference>
<dbReference type="Proteomes" id="UP000243876">
    <property type="component" value="Unassembled WGS sequence"/>
</dbReference>
<evidence type="ECO:0000259" key="3">
    <source>
        <dbReference type="PROSITE" id="PS51747"/>
    </source>
</evidence>
<dbReference type="Pfam" id="PF00383">
    <property type="entry name" value="dCMP_cyt_deam_1"/>
    <property type="match status" value="1"/>
</dbReference>
<dbReference type="OrthoDB" id="1701769at2759"/>
<dbReference type="EMBL" id="CENE01000007">
    <property type="protein sequence ID" value="CEQ40629.1"/>
    <property type="molecule type" value="Genomic_DNA"/>
</dbReference>
<evidence type="ECO:0000313" key="4">
    <source>
        <dbReference type="EMBL" id="CEQ40629.1"/>
    </source>
</evidence>
<feature type="region of interest" description="Disordered" evidence="2">
    <location>
        <begin position="201"/>
        <end position="247"/>
    </location>
</feature>
<dbReference type="Gene3D" id="3.40.140.10">
    <property type="entry name" value="Cytidine Deaminase, domain 2"/>
    <property type="match status" value="1"/>
</dbReference>
<gene>
    <name evidence="4" type="primary">SPOSA6832_02269</name>
</gene>
<dbReference type="InterPro" id="IPR016193">
    <property type="entry name" value="Cytidine_deaminase-like"/>
</dbReference>
<dbReference type="CDD" id="cd01285">
    <property type="entry name" value="nucleoside_deaminase"/>
    <property type="match status" value="1"/>
</dbReference>
<evidence type="ECO:0000256" key="2">
    <source>
        <dbReference type="SAM" id="MobiDB-lite"/>
    </source>
</evidence>
<name>A0A0D6EKW0_SPOSA</name>
<proteinExistence type="predicted"/>
<feature type="region of interest" description="Disordered" evidence="2">
    <location>
        <begin position="81"/>
        <end position="113"/>
    </location>
</feature>
<dbReference type="PANTHER" id="PTHR11079">
    <property type="entry name" value="CYTOSINE DEAMINASE FAMILY MEMBER"/>
    <property type="match status" value="1"/>
</dbReference>
<dbReference type="GO" id="GO:0052717">
    <property type="term" value="F:tRNA-specific adenosine-34 deaminase activity"/>
    <property type="evidence" value="ECO:0007669"/>
    <property type="project" value="TreeGrafter"/>
</dbReference>
<dbReference type="GO" id="GO:0002100">
    <property type="term" value="P:tRNA wobble adenosine to inosine editing"/>
    <property type="evidence" value="ECO:0007669"/>
    <property type="project" value="TreeGrafter"/>
</dbReference>
<keyword evidence="1" id="KW-0378">Hydrolase</keyword>
<dbReference type="GO" id="GO:0005737">
    <property type="term" value="C:cytoplasm"/>
    <property type="evidence" value="ECO:0007669"/>
    <property type="project" value="TreeGrafter"/>
</dbReference>
<feature type="compositionally biased region" description="Basic and acidic residues" evidence="2">
    <location>
        <begin position="100"/>
        <end position="110"/>
    </location>
</feature>
<sequence length="247" mass="27558">MDNTMIPREEQSEEDLAFMDEAVIMAEEAFAAAEIPVGCVLVHDHQIIARGRNRTNEGRNATLHAEFDALRHLLPDRSHVMTPGLARPFRPQMGLEAEEEQRQSEEEEHAKGRKVWQTPLKGVVLYVTVEPCIMCAAAMRQVGIEKVIYGCANDRFGGTGGVQSIHSDPRLLYSPPYPAVGNYRREEAIMLLRRFYITENTSAPKPKNKKNRVLKHDIAEIPPSRSSTPADSPVPPSEAQTPPLVEA</sequence>
<accession>A0A0D6EKW0</accession>
<evidence type="ECO:0000256" key="1">
    <source>
        <dbReference type="ARBA" id="ARBA00022801"/>
    </source>
</evidence>
<dbReference type="AlphaFoldDB" id="A0A0D6EKW0"/>
<reference evidence="5" key="1">
    <citation type="submission" date="2015-02" db="EMBL/GenBank/DDBJ databases">
        <authorList>
            <person name="Gon?alves P."/>
        </authorList>
    </citation>
    <scope>NUCLEOTIDE SEQUENCE [LARGE SCALE GENOMIC DNA]</scope>
</reference>
<dbReference type="PANTHER" id="PTHR11079:SF149">
    <property type="entry name" value="TRNA-SPECIFIC ADENOSINE DEAMINASE 2"/>
    <property type="match status" value="1"/>
</dbReference>
<dbReference type="SUPFAM" id="SSF53927">
    <property type="entry name" value="Cytidine deaminase-like"/>
    <property type="match status" value="1"/>
</dbReference>
<keyword evidence="5" id="KW-1185">Reference proteome</keyword>
<dbReference type="PROSITE" id="PS51747">
    <property type="entry name" value="CYT_DCMP_DEAMINASES_2"/>
    <property type="match status" value="1"/>
</dbReference>
<feature type="non-terminal residue" evidence="4">
    <location>
        <position position="1"/>
    </location>
</feature>
<dbReference type="GO" id="GO:0005634">
    <property type="term" value="C:nucleus"/>
    <property type="evidence" value="ECO:0007669"/>
    <property type="project" value="TreeGrafter"/>
</dbReference>
<feature type="domain" description="CMP/dCMP-type deaminase" evidence="3">
    <location>
        <begin position="13"/>
        <end position="163"/>
    </location>
</feature>
<protein>
    <submittedName>
        <fullName evidence="4">SPOSA6832_02269-mRNA-1:cds</fullName>
    </submittedName>
</protein>